<evidence type="ECO:0000256" key="2">
    <source>
        <dbReference type="ARBA" id="ARBA00022692"/>
    </source>
</evidence>
<feature type="transmembrane region" description="Helical" evidence="5">
    <location>
        <begin position="57"/>
        <end position="78"/>
    </location>
</feature>
<evidence type="ECO:0000256" key="5">
    <source>
        <dbReference type="SAM" id="Phobius"/>
    </source>
</evidence>
<feature type="transmembrane region" description="Helical" evidence="5">
    <location>
        <begin position="90"/>
        <end position="115"/>
    </location>
</feature>
<evidence type="ECO:0000256" key="3">
    <source>
        <dbReference type="ARBA" id="ARBA00022989"/>
    </source>
</evidence>
<accession>X1GMG8</accession>
<keyword evidence="3 5" id="KW-1133">Transmembrane helix</keyword>
<keyword evidence="4 5" id="KW-0472">Membrane</keyword>
<dbReference type="AlphaFoldDB" id="X1GMG8"/>
<comment type="subcellular location">
    <subcellularLocation>
        <location evidence="1">Membrane</location>
        <topology evidence="1">Multi-pass membrane protein</topology>
    </subcellularLocation>
</comment>
<dbReference type="InterPro" id="IPR002781">
    <property type="entry name" value="TM_pro_TauE-like"/>
</dbReference>
<name>X1GMG8_9ZZZZ</name>
<evidence type="ECO:0000256" key="1">
    <source>
        <dbReference type="ARBA" id="ARBA00004141"/>
    </source>
</evidence>
<evidence type="ECO:0000313" key="6">
    <source>
        <dbReference type="EMBL" id="GAH58382.1"/>
    </source>
</evidence>
<dbReference type="PANTHER" id="PTHR43483:SF3">
    <property type="entry name" value="MEMBRANE TRANSPORTER PROTEIN HI_0806-RELATED"/>
    <property type="match status" value="1"/>
</dbReference>
<protein>
    <recommendedName>
        <fullName evidence="7">Membrane transporter protein</fullName>
    </recommendedName>
</protein>
<gene>
    <name evidence="6" type="ORF">S03H2_36752</name>
</gene>
<dbReference type="PANTHER" id="PTHR43483">
    <property type="entry name" value="MEMBRANE TRANSPORTER PROTEIN HI_0806-RELATED"/>
    <property type="match status" value="1"/>
</dbReference>
<feature type="transmembrane region" description="Helical" evidence="5">
    <location>
        <begin position="20"/>
        <end position="50"/>
    </location>
</feature>
<dbReference type="Pfam" id="PF01925">
    <property type="entry name" value="TauE"/>
    <property type="match status" value="1"/>
</dbReference>
<evidence type="ECO:0008006" key="7">
    <source>
        <dbReference type="Google" id="ProtNLM"/>
    </source>
</evidence>
<proteinExistence type="predicted"/>
<dbReference type="GO" id="GO:0016020">
    <property type="term" value="C:membrane"/>
    <property type="evidence" value="ECO:0007669"/>
    <property type="project" value="UniProtKB-SubCell"/>
</dbReference>
<sequence>MLIRTPVKIEEKPKDNPWLWVAWAIPVGIVTGLLGIGGGMLMVPVMVLALKFKMHNAVATSLAFVAITSVGGIIGYIINGLGVPNLPPYSIGYVNLLSWFLLAVTGVGMAQVGAITAHRLPAKQLRYVFIGVMFYMGLKMLGVFA</sequence>
<dbReference type="EMBL" id="BARU01022573">
    <property type="protein sequence ID" value="GAH58382.1"/>
    <property type="molecule type" value="Genomic_DNA"/>
</dbReference>
<organism evidence="6">
    <name type="scientific">marine sediment metagenome</name>
    <dbReference type="NCBI Taxonomy" id="412755"/>
    <lineage>
        <taxon>unclassified sequences</taxon>
        <taxon>metagenomes</taxon>
        <taxon>ecological metagenomes</taxon>
    </lineage>
</organism>
<comment type="caution">
    <text evidence="6">The sequence shown here is derived from an EMBL/GenBank/DDBJ whole genome shotgun (WGS) entry which is preliminary data.</text>
</comment>
<keyword evidence="2 5" id="KW-0812">Transmembrane</keyword>
<feature type="transmembrane region" description="Helical" evidence="5">
    <location>
        <begin position="127"/>
        <end position="144"/>
    </location>
</feature>
<evidence type="ECO:0000256" key="4">
    <source>
        <dbReference type="ARBA" id="ARBA00023136"/>
    </source>
</evidence>
<reference evidence="6" key="1">
    <citation type="journal article" date="2014" name="Front. Microbiol.">
        <title>High frequency of phylogenetically diverse reductive dehalogenase-homologous genes in deep subseafloor sedimentary metagenomes.</title>
        <authorList>
            <person name="Kawai M."/>
            <person name="Futagami T."/>
            <person name="Toyoda A."/>
            <person name="Takaki Y."/>
            <person name="Nishi S."/>
            <person name="Hori S."/>
            <person name="Arai W."/>
            <person name="Tsubouchi T."/>
            <person name="Morono Y."/>
            <person name="Uchiyama I."/>
            <person name="Ito T."/>
            <person name="Fujiyama A."/>
            <person name="Inagaki F."/>
            <person name="Takami H."/>
        </authorList>
    </citation>
    <scope>NUCLEOTIDE SEQUENCE</scope>
    <source>
        <strain evidence="6">Expedition CK06-06</strain>
    </source>
</reference>